<dbReference type="VEuPathDB" id="ToxoDB:TGP89_267120"/>
<organism evidence="1 2">
    <name type="scientific">Toxoplasma gondii p89</name>
    <dbReference type="NCBI Taxonomy" id="943119"/>
    <lineage>
        <taxon>Eukaryota</taxon>
        <taxon>Sar</taxon>
        <taxon>Alveolata</taxon>
        <taxon>Apicomplexa</taxon>
        <taxon>Conoidasida</taxon>
        <taxon>Coccidia</taxon>
        <taxon>Eucoccidiorida</taxon>
        <taxon>Eimeriorina</taxon>
        <taxon>Sarcocystidae</taxon>
        <taxon>Toxoplasma</taxon>
    </lineage>
</organism>
<evidence type="ECO:0000313" key="1">
    <source>
        <dbReference type="EMBL" id="KFG29810.1"/>
    </source>
</evidence>
<dbReference type="AlphaFoldDB" id="A0A086JCE2"/>
<sequence length="195" mass="22063">MPRRFSSIDRLSLLCPAVAFSAREQEKTGKNSDESPPPFLLHRRRTSFVFYVPLVETSCSQDFCESSASSIFSSVQRNTRLPTMARRLGQILSDIFIIRPTGLTKVQSWITYASVTYLGYIWYADGRCPFLLSREKSREAPLSEDAAQLVKDPAEERLIRELGVTTFREWKKCGFIPDSPARTTKDASTGEKTHG</sequence>
<evidence type="ECO:0000313" key="2">
    <source>
        <dbReference type="Proteomes" id="UP000028828"/>
    </source>
</evidence>
<protein>
    <submittedName>
        <fullName evidence="1">Uncharacterized protein</fullName>
    </submittedName>
</protein>
<accession>A0A086JCE2</accession>
<dbReference type="EMBL" id="AEYI02002124">
    <property type="protein sequence ID" value="KFG29810.1"/>
    <property type="molecule type" value="Genomic_DNA"/>
</dbReference>
<comment type="caution">
    <text evidence="1">The sequence shown here is derived from an EMBL/GenBank/DDBJ whole genome shotgun (WGS) entry which is preliminary data.</text>
</comment>
<gene>
    <name evidence="1" type="ORF">TGP89_267120</name>
</gene>
<dbReference type="OrthoDB" id="331162at2759"/>
<name>A0A086JCE2_TOXGO</name>
<reference evidence="1 2" key="1">
    <citation type="submission" date="2014-03" db="EMBL/GenBank/DDBJ databases">
        <authorList>
            <person name="Sibley D."/>
            <person name="Venepally P."/>
            <person name="Karamycheva S."/>
            <person name="Hadjithomas M."/>
            <person name="Khan A."/>
            <person name="Brunk B."/>
            <person name="Roos D."/>
            <person name="Caler E."/>
            <person name="Lorenzi H."/>
        </authorList>
    </citation>
    <scope>NUCLEOTIDE SEQUENCE [LARGE SCALE GENOMIC DNA]</scope>
    <source>
        <strain evidence="2">p89</strain>
    </source>
</reference>
<proteinExistence type="predicted"/>
<dbReference type="Proteomes" id="UP000028828">
    <property type="component" value="Unassembled WGS sequence"/>
</dbReference>